<reference evidence="1 2" key="1">
    <citation type="submission" date="2019-01" db="EMBL/GenBank/DDBJ databases">
        <title>Genome sequence of the Antarctic species Gelidibacter gilvus ACAM 158(T).</title>
        <authorList>
            <person name="Bowman J.P."/>
        </authorList>
    </citation>
    <scope>NUCLEOTIDE SEQUENCE [LARGE SCALE GENOMIC DNA]</scope>
    <source>
        <strain evidence="1 2">IC158</strain>
    </source>
</reference>
<keyword evidence="2" id="KW-1185">Reference proteome</keyword>
<protein>
    <submittedName>
        <fullName evidence="1">Uncharacterized protein</fullName>
    </submittedName>
</protein>
<dbReference type="RefSeq" id="WP_129018871.1">
    <property type="nucleotide sequence ID" value="NZ_SDDZ01000018.1"/>
</dbReference>
<evidence type="ECO:0000313" key="2">
    <source>
        <dbReference type="Proteomes" id="UP000289792"/>
    </source>
</evidence>
<dbReference type="AlphaFoldDB" id="A0A4Q0XDJ5"/>
<gene>
    <name evidence="1" type="ORF">ESZ48_17885</name>
</gene>
<comment type="caution">
    <text evidence="1">The sequence shown here is derived from an EMBL/GenBank/DDBJ whole genome shotgun (WGS) entry which is preliminary data.</text>
</comment>
<dbReference type="OrthoDB" id="1149272at2"/>
<evidence type="ECO:0000313" key="1">
    <source>
        <dbReference type="EMBL" id="RXJ44400.1"/>
    </source>
</evidence>
<dbReference type="Proteomes" id="UP000289792">
    <property type="component" value="Unassembled WGS sequence"/>
</dbReference>
<dbReference type="EMBL" id="SDDZ01000018">
    <property type="protein sequence ID" value="RXJ44400.1"/>
    <property type="molecule type" value="Genomic_DNA"/>
</dbReference>
<organism evidence="1 2">
    <name type="scientific">Gelidibacter gilvus</name>
    <dbReference type="NCBI Taxonomy" id="59602"/>
    <lineage>
        <taxon>Bacteria</taxon>
        <taxon>Pseudomonadati</taxon>
        <taxon>Bacteroidota</taxon>
        <taxon>Flavobacteriia</taxon>
        <taxon>Flavobacteriales</taxon>
        <taxon>Flavobacteriaceae</taxon>
        <taxon>Gelidibacter</taxon>
    </lineage>
</organism>
<sequence length="67" mass="8067">MKNYKSFDEIDFDLHKINLERQIAWEEIKGLKHSFSEEMKPLNWVSTGIKYAGKYGLLVLLRRLIRR</sequence>
<accession>A0A4Q0XDJ5</accession>
<name>A0A4Q0XDJ5_9FLAO</name>
<proteinExistence type="predicted"/>